<feature type="transmembrane region" description="Helical" evidence="1">
    <location>
        <begin position="189"/>
        <end position="209"/>
    </location>
</feature>
<gene>
    <name evidence="2" type="ORF">B0I21_104270</name>
</gene>
<keyword evidence="3" id="KW-1185">Reference proteome</keyword>
<comment type="caution">
    <text evidence="2">The sequence shown here is derived from an EMBL/GenBank/DDBJ whole genome shotgun (WGS) entry which is preliminary data.</text>
</comment>
<feature type="transmembrane region" description="Helical" evidence="1">
    <location>
        <begin position="250"/>
        <end position="268"/>
    </location>
</feature>
<dbReference type="OrthoDB" id="1494583at2"/>
<dbReference type="Pfam" id="PF14093">
    <property type="entry name" value="DUF4271"/>
    <property type="match status" value="1"/>
</dbReference>
<dbReference type="AlphaFoldDB" id="A0A4R7D126"/>
<evidence type="ECO:0000313" key="2">
    <source>
        <dbReference type="EMBL" id="TDS13942.1"/>
    </source>
</evidence>
<evidence type="ECO:0000313" key="3">
    <source>
        <dbReference type="Proteomes" id="UP000294752"/>
    </source>
</evidence>
<reference evidence="2 3" key="1">
    <citation type="submission" date="2019-03" db="EMBL/GenBank/DDBJ databases">
        <title>Genomic Encyclopedia of Type Strains, Phase III (KMG-III): the genomes of soil and plant-associated and newly described type strains.</title>
        <authorList>
            <person name="Whitman W."/>
        </authorList>
    </citation>
    <scope>NUCLEOTIDE SEQUENCE [LARGE SCALE GENOMIC DNA]</scope>
    <source>
        <strain evidence="2 3">CGMCC 1.12801</strain>
    </source>
</reference>
<keyword evidence="1" id="KW-0812">Transmembrane</keyword>
<feature type="transmembrane region" description="Helical" evidence="1">
    <location>
        <begin position="280"/>
        <end position="301"/>
    </location>
</feature>
<evidence type="ECO:0000256" key="1">
    <source>
        <dbReference type="SAM" id="Phobius"/>
    </source>
</evidence>
<feature type="transmembrane region" description="Helical" evidence="1">
    <location>
        <begin position="100"/>
        <end position="119"/>
    </location>
</feature>
<dbReference type="Proteomes" id="UP000294752">
    <property type="component" value="Unassembled WGS sequence"/>
</dbReference>
<keyword evidence="1" id="KW-1133">Transmembrane helix</keyword>
<feature type="transmembrane region" description="Helical" evidence="1">
    <location>
        <begin position="221"/>
        <end position="244"/>
    </location>
</feature>
<organism evidence="2 3">
    <name type="scientific">Sphingobacterium paludis</name>
    <dbReference type="NCBI Taxonomy" id="1476465"/>
    <lineage>
        <taxon>Bacteria</taxon>
        <taxon>Pseudomonadati</taxon>
        <taxon>Bacteroidota</taxon>
        <taxon>Sphingobacteriia</taxon>
        <taxon>Sphingobacteriales</taxon>
        <taxon>Sphingobacteriaceae</taxon>
        <taxon>Sphingobacterium</taxon>
    </lineage>
</organism>
<keyword evidence="1" id="KW-0472">Membrane</keyword>
<accession>A0A4R7D126</accession>
<feature type="transmembrane region" description="Helical" evidence="1">
    <location>
        <begin position="149"/>
        <end position="169"/>
    </location>
</feature>
<protein>
    <submittedName>
        <fullName evidence="2">Uncharacterized protein DUF4271</fullName>
    </submittedName>
</protein>
<proteinExistence type="predicted"/>
<name>A0A4R7D126_9SPHI</name>
<sequence length="306" mass="35059">MYWLNRILITGLFLLSVLPGICQVDSLRSTSGADSVEVQEVDAFNYIYPPADRPHQLLEQLLAGIEERSTNLEKSLAYMRGENNDVPTAMGTRKISRPTWILGSVFVLFLAVGLVRILFPGDFAMIVQAYYNERTLQQISKEDNMLTSWPYILLYLIFSLALGLFILLVESSFLHHDALNWSNYLRTTAVVAVLFVLKIVLIRFISFVFEIGRLVREYVTVLYLVYFNSMLFLMPILLAVTLIPANYFKFVLILFSVVASILFVYRFLRTALRLFGNLKFSIFYLILYLCALEVAPILILVKTLSN</sequence>
<dbReference type="RefSeq" id="WP_133640238.1">
    <property type="nucleotide sequence ID" value="NZ_SNZV01000004.1"/>
</dbReference>
<dbReference type="InterPro" id="IPR025367">
    <property type="entry name" value="DUF4271"/>
</dbReference>
<dbReference type="EMBL" id="SNZV01000004">
    <property type="protein sequence ID" value="TDS13942.1"/>
    <property type="molecule type" value="Genomic_DNA"/>
</dbReference>